<dbReference type="InterPro" id="IPR018499">
    <property type="entry name" value="Tetraspanin/Peripherin"/>
</dbReference>
<feature type="transmembrane region" description="Helical" evidence="7">
    <location>
        <begin position="187"/>
        <end position="210"/>
    </location>
</feature>
<gene>
    <name evidence="8" type="ORF">GIL414_LOCUS62735</name>
</gene>
<evidence type="ECO:0000256" key="3">
    <source>
        <dbReference type="ARBA" id="ARBA00022692"/>
    </source>
</evidence>
<dbReference type="PANTHER" id="PTHR19282">
    <property type="entry name" value="TETRASPANIN"/>
    <property type="match status" value="1"/>
</dbReference>
<evidence type="ECO:0000256" key="6">
    <source>
        <dbReference type="PIRSR" id="PIRSR002419-1"/>
    </source>
</evidence>
<name>A0A8S3F3B7_9BILA</name>
<proteinExistence type="inferred from homology"/>
<feature type="non-terminal residue" evidence="8">
    <location>
        <position position="215"/>
    </location>
</feature>
<dbReference type="InterPro" id="IPR000301">
    <property type="entry name" value="Tetraspanin_animals"/>
</dbReference>
<keyword evidence="5 7" id="KW-0472">Membrane</keyword>
<dbReference type="PANTHER" id="PTHR19282:SF544">
    <property type="entry name" value="TETRASPANIN"/>
    <property type="match status" value="1"/>
</dbReference>
<feature type="transmembrane region" description="Helical" evidence="7">
    <location>
        <begin position="70"/>
        <end position="92"/>
    </location>
</feature>
<evidence type="ECO:0000256" key="1">
    <source>
        <dbReference type="ARBA" id="ARBA00004141"/>
    </source>
</evidence>
<evidence type="ECO:0000256" key="5">
    <source>
        <dbReference type="ARBA" id="ARBA00023136"/>
    </source>
</evidence>
<comment type="caution">
    <text evidence="7">Lacks conserved residue(s) required for the propagation of feature annotation.</text>
</comment>
<keyword evidence="6" id="KW-1015">Disulfide bond</keyword>
<accession>A0A8S3F3B7</accession>
<evidence type="ECO:0000256" key="4">
    <source>
        <dbReference type="ARBA" id="ARBA00022989"/>
    </source>
</evidence>
<dbReference type="Proteomes" id="UP000681720">
    <property type="component" value="Unassembled WGS sequence"/>
</dbReference>
<dbReference type="SUPFAM" id="SSF48652">
    <property type="entry name" value="Tetraspanin"/>
    <property type="match status" value="1"/>
</dbReference>
<reference evidence="8" key="1">
    <citation type="submission" date="2021-02" db="EMBL/GenBank/DDBJ databases">
        <authorList>
            <person name="Nowell W R."/>
        </authorList>
    </citation>
    <scope>NUCLEOTIDE SEQUENCE</scope>
</reference>
<organism evidence="8 9">
    <name type="scientific">Rotaria magnacalcarata</name>
    <dbReference type="NCBI Taxonomy" id="392030"/>
    <lineage>
        <taxon>Eukaryota</taxon>
        <taxon>Metazoa</taxon>
        <taxon>Spiralia</taxon>
        <taxon>Gnathifera</taxon>
        <taxon>Rotifera</taxon>
        <taxon>Eurotatoria</taxon>
        <taxon>Bdelloidea</taxon>
        <taxon>Philodinida</taxon>
        <taxon>Philodinidae</taxon>
        <taxon>Rotaria</taxon>
    </lineage>
</organism>
<protein>
    <recommendedName>
        <fullName evidence="7">Tetraspanin</fullName>
    </recommendedName>
</protein>
<feature type="disulfide bond" evidence="6">
    <location>
        <begin position="134"/>
        <end position="151"/>
    </location>
</feature>
<dbReference type="PIRSF" id="PIRSF002419">
    <property type="entry name" value="Tetraspanin"/>
    <property type="match status" value="1"/>
</dbReference>
<keyword evidence="4 7" id="KW-1133">Transmembrane helix</keyword>
<sequence length="215" mass="23807">MIGLGLIALGLYFLLRPEIQNIIHLFNFTTLPLSSIEISACVLILFGVIIFLIGLFGFCGAQRESRTCLILYIILVTCVLLAQLTLFIFIAMHHEQGQSLVKQRLVSQIKKYNHMYAGQYEKSIDYVQSKYQCCGIDSAYDYSESHIPLSCCSTSMASPCSVHQVGLSGTPGCFSLLAKTTLFWTKYIILIELGLSALSLIGILLAICVCQNTML</sequence>
<dbReference type="Pfam" id="PF00335">
    <property type="entry name" value="Tetraspanin"/>
    <property type="match status" value="1"/>
</dbReference>
<evidence type="ECO:0000313" key="9">
    <source>
        <dbReference type="Proteomes" id="UP000681720"/>
    </source>
</evidence>
<dbReference type="CDD" id="cd03127">
    <property type="entry name" value="tetraspanin_LEL"/>
    <property type="match status" value="1"/>
</dbReference>
<dbReference type="InterPro" id="IPR008952">
    <property type="entry name" value="Tetraspanin_EC2_sf"/>
</dbReference>
<evidence type="ECO:0000313" key="8">
    <source>
        <dbReference type="EMBL" id="CAF5101115.1"/>
    </source>
</evidence>
<comment type="subcellular location">
    <subcellularLocation>
        <location evidence="1 7">Membrane</location>
        <topology evidence="1 7">Multi-pass membrane protein</topology>
    </subcellularLocation>
</comment>
<dbReference type="Gene3D" id="1.10.1450.10">
    <property type="entry name" value="Tetraspanin"/>
    <property type="match status" value="1"/>
</dbReference>
<comment type="similarity">
    <text evidence="2 7">Belongs to the tetraspanin (TM4SF) family.</text>
</comment>
<comment type="caution">
    <text evidence="8">The sequence shown here is derived from an EMBL/GenBank/DDBJ whole genome shotgun (WGS) entry which is preliminary data.</text>
</comment>
<evidence type="ECO:0000256" key="7">
    <source>
        <dbReference type="RuleBase" id="RU361218"/>
    </source>
</evidence>
<evidence type="ECO:0000256" key="2">
    <source>
        <dbReference type="ARBA" id="ARBA00006840"/>
    </source>
</evidence>
<feature type="transmembrane region" description="Helical" evidence="7">
    <location>
        <begin position="36"/>
        <end position="58"/>
    </location>
</feature>
<keyword evidence="3 7" id="KW-0812">Transmembrane</keyword>
<dbReference type="AlphaFoldDB" id="A0A8S3F3B7"/>
<dbReference type="PRINTS" id="PR00259">
    <property type="entry name" value="TMFOUR"/>
</dbReference>
<dbReference type="EMBL" id="CAJOBJ010254959">
    <property type="protein sequence ID" value="CAF5101115.1"/>
    <property type="molecule type" value="Genomic_DNA"/>
</dbReference>
<dbReference type="GO" id="GO:0005886">
    <property type="term" value="C:plasma membrane"/>
    <property type="evidence" value="ECO:0007669"/>
    <property type="project" value="TreeGrafter"/>
</dbReference>